<dbReference type="EMBL" id="LLXH01004604">
    <property type="protein sequence ID" value="PKC53151.1"/>
    <property type="molecule type" value="Genomic_DNA"/>
</dbReference>
<dbReference type="AlphaFoldDB" id="A0A2N0QQ36"/>
<dbReference type="Proteomes" id="UP000232688">
    <property type="component" value="Unassembled WGS sequence"/>
</dbReference>
<organism evidence="1 2">
    <name type="scientific">Rhizophagus irregularis</name>
    <dbReference type="NCBI Taxonomy" id="588596"/>
    <lineage>
        <taxon>Eukaryota</taxon>
        <taxon>Fungi</taxon>
        <taxon>Fungi incertae sedis</taxon>
        <taxon>Mucoromycota</taxon>
        <taxon>Glomeromycotina</taxon>
        <taxon>Glomeromycetes</taxon>
        <taxon>Glomerales</taxon>
        <taxon>Glomeraceae</taxon>
        <taxon>Rhizophagus</taxon>
    </lineage>
</organism>
<evidence type="ECO:0000313" key="2">
    <source>
        <dbReference type="Proteomes" id="UP000232688"/>
    </source>
</evidence>
<protein>
    <submittedName>
        <fullName evidence="1">Uncharacterized protein</fullName>
    </submittedName>
</protein>
<sequence>MASTTNNFILQELGDFLKLLDKETFAFLLEQIFSNFSFSIGFAIYQTDLPN</sequence>
<reference evidence="1 2" key="2">
    <citation type="submission" date="2017-10" db="EMBL/GenBank/DDBJ databases">
        <title>Genome analyses suggest a sexual origin of heterokaryosis in a supposedly ancient asexual fungus.</title>
        <authorList>
            <person name="Corradi N."/>
            <person name="Sedzielewska K."/>
            <person name="Noel J."/>
            <person name="Charron P."/>
            <person name="Farinelli L."/>
            <person name="Marton T."/>
            <person name="Kruger M."/>
            <person name="Pelin A."/>
            <person name="Brachmann A."/>
            <person name="Corradi N."/>
        </authorList>
    </citation>
    <scope>NUCLEOTIDE SEQUENCE [LARGE SCALE GENOMIC DNA]</scope>
    <source>
        <strain evidence="1 2">A1</strain>
    </source>
</reference>
<gene>
    <name evidence="1" type="ORF">RhiirA1_479893</name>
</gene>
<proteinExistence type="predicted"/>
<accession>A0A2N0QQ36</accession>
<dbReference type="VEuPathDB" id="FungiDB:RhiirA1_479893"/>
<evidence type="ECO:0000313" key="1">
    <source>
        <dbReference type="EMBL" id="PKC53151.1"/>
    </source>
</evidence>
<comment type="caution">
    <text evidence="1">The sequence shown here is derived from an EMBL/GenBank/DDBJ whole genome shotgun (WGS) entry which is preliminary data.</text>
</comment>
<name>A0A2N0QQ36_9GLOM</name>
<reference evidence="1 2" key="1">
    <citation type="submission" date="2017-10" db="EMBL/GenBank/DDBJ databases">
        <title>Extensive intraspecific genome diversity in a model arbuscular mycorrhizal fungus.</title>
        <authorList>
            <person name="Chen E.C.H."/>
            <person name="Morin E."/>
            <person name="Baudet D."/>
            <person name="Noel J."/>
            <person name="Ndikumana S."/>
            <person name="Charron P."/>
            <person name="St-Onge C."/>
            <person name="Giorgi J."/>
            <person name="Grigoriev I.V."/>
            <person name="Roux C."/>
            <person name="Martin F.M."/>
            <person name="Corradi N."/>
        </authorList>
    </citation>
    <scope>NUCLEOTIDE SEQUENCE [LARGE SCALE GENOMIC DNA]</scope>
    <source>
        <strain evidence="1 2">A1</strain>
    </source>
</reference>